<protein>
    <recommendedName>
        <fullName evidence="4">G-protein coupled receptors family 1 profile domain-containing protein</fullName>
    </recommendedName>
</protein>
<sequence>MFFSVVICSLGIAFNVLLARHQTVFNTGSNQKLNSFTRNVSFLRIFLEFLPYMADIVLSGFGMRFALVIGLFGAMASSINLLLPCESLKRLNVKHQKHQFEVKMQLTLVIIEHSVAILLASISVVVLAIALARKPPTLVWKDSPVLLCLLLFTLVCANAAILVEIEWLLVTISAIPNKSEYTAFLHFSGVAVLNIVWFYDSATVGVLVQRICFLICPLKPARSYSHIIVVIAMGVPLVCSLVYIAFNLYAAPLNNVPVKTGCMSMNCMTSHTQLIQLLGTIIKMFFSILIFSLGIAFNVLLSRHHTLFNTLSNQKLNSFTRHVSFLRIFLEILPYLTDIILSGFGIRLAAIIGPFGAIGSSIDFLLLALLYYKFVRKTRKRVTSKSRSEC</sequence>
<feature type="transmembrane region" description="Helical" evidence="1">
    <location>
        <begin position="344"/>
        <end position="372"/>
    </location>
</feature>
<evidence type="ECO:0000256" key="1">
    <source>
        <dbReference type="SAM" id="Phobius"/>
    </source>
</evidence>
<keyword evidence="1" id="KW-1133">Transmembrane helix</keyword>
<feature type="transmembrane region" description="Helical" evidence="1">
    <location>
        <begin position="106"/>
        <end position="132"/>
    </location>
</feature>
<reference evidence="2 3" key="2">
    <citation type="journal article" date="2019" name="G3 (Bethesda)">
        <title>Hybrid Assembly of the Genome of the Entomopathogenic Nematode Steinernema carpocapsae Identifies the X-Chromosome.</title>
        <authorList>
            <person name="Serra L."/>
            <person name="Macchietto M."/>
            <person name="Macias-Munoz A."/>
            <person name="McGill C.J."/>
            <person name="Rodriguez I.M."/>
            <person name="Rodriguez B."/>
            <person name="Murad R."/>
            <person name="Mortazavi A."/>
        </authorList>
    </citation>
    <scope>NUCLEOTIDE SEQUENCE [LARGE SCALE GENOMIC DNA]</scope>
    <source>
        <strain evidence="2 3">ALL</strain>
    </source>
</reference>
<evidence type="ECO:0008006" key="4">
    <source>
        <dbReference type="Google" id="ProtNLM"/>
    </source>
</evidence>
<gene>
    <name evidence="2" type="ORF">L596_019739</name>
</gene>
<feature type="transmembrane region" description="Helical" evidence="1">
    <location>
        <begin position="274"/>
        <end position="301"/>
    </location>
</feature>
<evidence type="ECO:0000313" key="2">
    <source>
        <dbReference type="EMBL" id="TKR72265.1"/>
    </source>
</evidence>
<dbReference type="OrthoDB" id="10637032at2759"/>
<evidence type="ECO:0000313" key="3">
    <source>
        <dbReference type="Proteomes" id="UP000298663"/>
    </source>
</evidence>
<keyword evidence="1" id="KW-0472">Membrane</keyword>
<reference evidence="2 3" key="1">
    <citation type="journal article" date="2015" name="Genome Biol.">
        <title>Comparative genomics of Steinernema reveals deeply conserved gene regulatory networks.</title>
        <authorList>
            <person name="Dillman A.R."/>
            <person name="Macchietto M."/>
            <person name="Porter C.F."/>
            <person name="Rogers A."/>
            <person name="Williams B."/>
            <person name="Antoshechkin I."/>
            <person name="Lee M.M."/>
            <person name="Goodwin Z."/>
            <person name="Lu X."/>
            <person name="Lewis E.E."/>
            <person name="Goodrich-Blair H."/>
            <person name="Stock S.P."/>
            <person name="Adams B.J."/>
            <person name="Sternberg P.W."/>
            <person name="Mortazavi A."/>
        </authorList>
    </citation>
    <scope>NUCLEOTIDE SEQUENCE [LARGE SCALE GENOMIC DNA]</scope>
    <source>
        <strain evidence="2 3">ALL</strain>
    </source>
</reference>
<comment type="caution">
    <text evidence="2">The sequence shown here is derived from an EMBL/GenBank/DDBJ whole genome shotgun (WGS) entry which is preliminary data.</text>
</comment>
<organism evidence="2 3">
    <name type="scientific">Steinernema carpocapsae</name>
    <name type="common">Entomopathogenic nematode</name>
    <dbReference type="NCBI Taxonomy" id="34508"/>
    <lineage>
        <taxon>Eukaryota</taxon>
        <taxon>Metazoa</taxon>
        <taxon>Ecdysozoa</taxon>
        <taxon>Nematoda</taxon>
        <taxon>Chromadorea</taxon>
        <taxon>Rhabditida</taxon>
        <taxon>Tylenchina</taxon>
        <taxon>Panagrolaimomorpha</taxon>
        <taxon>Strongyloidoidea</taxon>
        <taxon>Steinernematidae</taxon>
        <taxon>Steinernema</taxon>
    </lineage>
</organism>
<keyword evidence="3" id="KW-1185">Reference proteome</keyword>
<feature type="transmembrane region" description="Helical" evidence="1">
    <location>
        <begin position="181"/>
        <end position="199"/>
    </location>
</feature>
<dbReference type="Proteomes" id="UP000298663">
    <property type="component" value="Unassembled WGS sequence"/>
</dbReference>
<dbReference type="AlphaFoldDB" id="A0A4V6XVZ3"/>
<proteinExistence type="predicted"/>
<dbReference type="EMBL" id="AZBU02000006">
    <property type="protein sequence ID" value="TKR72265.1"/>
    <property type="molecule type" value="Genomic_DNA"/>
</dbReference>
<feature type="transmembrane region" description="Helical" evidence="1">
    <location>
        <begin position="144"/>
        <end position="169"/>
    </location>
</feature>
<feature type="transmembrane region" description="Helical" evidence="1">
    <location>
        <begin position="227"/>
        <end position="253"/>
    </location>
</feature>
<name>A0A4V6XVZ3_STECR</name>
<accession>A0A4V6XVZ3</accession>
<feature type="transmembrane region" description="Helical" evidence="1">
    <location>
        <begin position="61"/>
        <end position="85"/>
    </location>
</feature>
<keyword evidence="1" id="KW-0812">Transmembrane</keyword>